<dbReference type="Pfam" id="PF02949">
    <property type="entry name" value="7tm_6"/>
    <property type="match status" value="1"/>
</dbReference>
<keyword evidence="7 10" id="KW-0472">Membrane</keyword>
<evidence type="ECO:0000256" key="7">
    <source>
        <dbReference type="ARBA" id="ARBA00023136"/>
    </source>
</evidence>
<keyword evidence="9 10" id="KW-0807">Transducer</keyword>
<evidence type="ECO:0000256" key="2">
    <source>
        <dbReference type="ARBA" id="ARBA00022475"/>
    </source>
</evidence>
<feature type="transmembrane region" description="Helical" evidence="10">
    <location>
        <begin position="207"/>
        <end position="240"/>
    </location>
</feature>
<evidence type="ECO:0000256" key="5">
    <source>
        <dbReference type="ARBA" id="ARBA00022725"/>
    </source>
</evidence>
<keyword evidence="4 10" id="KW-0812">Transmembrane</keyword>
<evidence type="ECO:0000256" key="6">
    <source>
        <dbReference type="ARBA" id="ARBA00022989"/>
    </source>
</evidence>
<keyword evidence="2" id="KW-1003">Cell membrane</keyword>
<feature type="transmembrane region" description="Helical" evidence="10">
    <location>
        <begin position="53"/>
        <end position="76"/>
    </location>
</feature>
<comment type="subcellular location">
    <subcellularLocation>
        <location evidence="1 10">Cell membrane</location>
        <topology evidence="1 10">Multi-pass membrane protein</topology>
    </subcellularLocation>
</comment>
<dbReference type="GO" id="GO:0004984">
    <property type="term" value="F:olfactory receptor activity"/>
    <property type="evidence" value="ECO:0007669"/>
    <property type="project" value="InterPro"/>
</dbReference>
<evidence type="ECO:0000256" key="3">
    <source>
        <dbReference type="ARBA" id="ARBA00022606"/>
    </source>
</evidence>
<dbReference type="GO" id="GO:0005549">
    <property type="term" value="F:odorant binding"/>
    <property type="evidence" value="ECO:0007669"/>
    <property type="project" value="InterPro"/>
</dbReference>
<dbReference type="GO" id="GO:0005886">
    <property type="term" value="C:plasma membrane"/>
    <property type="evidence" value="ECO:0007669"/>
    <property type="project" value="UniProtKB-SubCell"/>
</dbReference>
<dbReference type="EMBL" id="MH717242">
    <property type="protein sequence ID" value="QEI49013.1"/>
    <property type="molecule type" value="mRNA"/>
</dbReference>
<protein>
    <recommendedName>
        <fullName evidence="10">Odorant receptor</fullName>
    </recommendedName>
</protein>
<reference evidence="11" key="2">
    <citation type="journal article" date="2019" name="Insect Biochem. Mol. Biol.">
        <title>Dissecting sex pheromone communication of Mythimna separata (Walker) in North China from receptor molecules and antennal lobes to behavior.</title>
        <authorList>
            <person name="Jiang N.J."/>
            <person name="Tang R."/>
            <person name="Wu H."/>
            <person name="Xu M."/>
            <person name="Ning C."/>
            <person name="Huang L.Q."/>
            <person name="Wang C.Z."/>
        </authorList>
    </citation>
    <scope>NUCLEOTIDE SEQUENCE</scope>
</reference>
<dbReference type="InterPro" id="IPR004117">
    <property type="entry name" value="7tm6_olfct_rcpt"/>
</dbReference>
<dbReference type="GO" id="GO:0007165">
    <property type="term" value="P:signal transduction"/>
    <property type="evidence" value="ECO:0007669"/>
    <property type="project" value="UniProtKB-KW"/>
</dbReference>
<keyword evidence="6 10" id="KW-1133">Transmembrane helix</keyword>
<organism evidence="11">
    <name type="scientific">Mythimna separata</name>
    <name type="common">Oriental armyworm</name>
    <name type="synonym">Pseudaletia separata</name>
    <dbReference type="NCBI Taxonomy" id="271217"/>
    <lineage>
        <taxon>Eukaryota</taxon>
        <taxon>Metazoa</taxon>
        <taxon>Ecdysozoa</taxon>
        <taxon>Arthropoda</taxon>
        <taxon>Hexapoda</taxon>
        <taxon>Insecta</taxon>
        <taxon>Pterygota</taxon>
        <taxon>Neoptera</taxon>
        <taxon>Endopterygota</taxon>
        <taxon>Lepidoptera</taxon>
        <taxon>Glossata</taxon>
        <taxon>Ditrysia</taxon>
        <taxon>Noctuoidea</taxon>
        <taxon>Noctuidae</taxon>
        <taxon>Noctuinae</taxon>
        <taxon>Hadenini</taxon>
        <taxon>Mythimna</taxon>
    </lineage>
</organism>
<dbReference type="PANTHER" id="PTHR21137">
    <property type="entry name" value="ODORANT RECEPTOR"/>
    <property type="match status" value="1"/>
</dbReference>
<dbReference type="PANTHER" id="PTHR21137:SF35">
    <property type="entry name" value="ODORANT RECEPTOR 19A-RELATED"/>
    <property type="match status" value="1"/>
</dbReference>
<comment type="similarity">
    <text evidence="10">Belongs to the insect chemoreceptor superfamily. Heteromeric odorant receptor channel (TC 1.A.69) family.</text>
</comment>
<keyword evidence="8 10" id="KW-0675">Receptor</keyword>
<evidence type="ECO:0000256" key="4">
    <source>
        <dbReference type="ARBA" id="ARBA00022692"/>
    </source>
</evidence>
<keyword evidence="5 10" id="KW-0552">Olfaction</keyword>
<reference evidence="11" key="1">
    <citation type="submission" date="2018-08" db="EMBL/GenBank/DDBJ databases">
        <authorList>
            <person name="Jiang N.-J."/>
        </authorList>
    </citation>
    <scope>NUCLEOTIDE SEQUENCE</scope>
</reference>
<accession>A0A5C0E8P5</accession>
<sequence>MTLRSFLFENEAVKGINTPSDYLYIRILRFMLLVVGSWPRKETGEPEPYYQEVFLKIFYLTLTIIWMIGFISYVVLHISELSFLEVGHMYIVILMSIVDVSRVATLTCSSKYRELAKEFLTKMHLFFFKDRSKYAMKTHKNIHLLSHLFTLCLLMQMLFGLSLFNLIPMYNNYAAGRYKSGGIVNSTLEHSIYFPYPFDTVTQMRGYIFACVIHWVISYLCSTWFCMFDLVLSLMVFHLWGHFKILINLLNDFPRPSSGSNFTTENGFLIRAEKYSKEELKQVSERLAECIIYHREIVNFTNTMSDVFGPMLFVYYVFHQTSGCLLLLECSQMTTQALMRYVPLTLILTQQLIQLSVIFELVGSESEKLKHAVYGVPWESMDSKNRRVVAFFLMNVQEPVHVKALGVANVGVTSMAMILKTSVSYFTFLRSV</sequence>
<evidence type="ECO:0000256" key="1">
    <source>
        <dbReference type="ARBA" id="ARBA00004651"/>
    </source>
</evidence>
<feature type="transmembrane region" description="Helical" evidence="10">
    <location>
        <begin position="144"/>
        <end position="167"/>
    </location>
</feature>
<proteinExistence type="evidence at transcript level"/>
<keyword evidence="3 10" id="KW-0716">Sensory transduction</keyword>
<evidence type="ECO:0000313" key="11">
    <source>
        <dbReference type="EMBL" id="QEI49013.1"/>
    </source>
</evidence>
<evidence type="ECO:0000256" key="8">
    <source>
        <dbReference type="ARBA" id="ARBA00023170"/>
    </source>
</evidence>
<evidence type="ECO:0000256" key="9">
    <source>
        <dbReference type="ARBA" id="ARBA00023224"/>
    </source>
</evidence>
<evidence type="ECO:0000256" key="10">
    <source>
        <dbReference type="RuleBase" id="RU351113"/>
    </source>
</evidence>
<name>A0A5C0E8P5_MYTSE</name>
<comment type="caution">
    <text evidence="10">Lacks conserved residue(s) required for the propagation of feature annotation.</text>
</comment>
<dbReference type="AlphaFoldDB" id="A0A5C0E8P5"/>